<feature type="transmembrane region" description="Helical" evidence="1">
    <location>
        <begin position="29"/>
        <end position="55"/>
    </location>
</feature>
<reference evidence="2 3" key="1">
    <citation type="submission" date="2017-10" db="EMBL/GenBank/DDBJ databases">
        <title>The draft genome sequence of Lewinella nigricans NBRC 102662.</title>
        <authorList>
            <person name="Wang K."/>
        </authorList>
    </citation>
    <scope>NUCLEOTIDE SEQUENCE [LARGE SCALE GENOMIC DNA]</scope>
    <source>
        <strain evidence="2 3">NBRC 102662</strain>
    </source>
</reference>
<keyword evidence="3" id="KW-1185">Reference proteome</keyword>
<proteinExistence type="predicted"/>
<evidence type="ECO:0000313" key="2">
    <source>
        <dbReference type="EMBL" id="PHN07123.1"/>
    </source>
</evidence>
<evidence type="ECO:0008006" key="4">
    <source>
        <dbReference type="Google" id="ProtNLM"/>
    </source>
</evidence>
<dbReference type="EMBL" id="PDUD01000011">
    <property type="protein sequence ID" value="PHN07123.1"/>
    <property type="molecule type" value="Genomic_DNA"/>
</dbReference>
<feature type="transmembrane region" description="Helical" evidence="1">
    <location>
        <begin position="67"/>
        <end position="90"/>
    </location>
</feature>
<dbReference type="OrthoDB" id="1121797at2"/>
<keyword evidence="1" id="KW-0812">Transmembrane</keyword>
<comment type="caution">
    <text evidence="2">The sequence shown here is derived from an EMBL/GenBank/DDBJ whole genome shotgun (WGS) entry which is preliminary data.</text>
</comment>
<organism evidence="2 3">
    <name type="scientific">Flavilitoribacter nigricans (strain ATCC 23147 / DSM 23189 / NBRC 102662 / NCIMB 1420 / SS-2)</name>
    <name type="common">Lewinella nigricans</name>
    <dbReference type="NCBI Taxonomy" id="1122177"/>
    <lineage>
        <taxon>Bacteria</taxon>
        <taxon>Pseudomonadati</taxon>
        <taxon>Bacteroidota</taxon>
        <taxon>Saprospiria</taxon>
        <taxon>Saprospirales</taxon>
        <taxon>Lewinellaceae</taxon>
        <taxon>Flavilitoribacter</taxon>
    </lineage>
</organism>
<evidence type="ECO:0000256" key="1">
    <source>
        <dbReference type="SAM" id="Phobius"/>
    </source>
</evidence>
<accession>A0A2D0NH78</accession>
<keyword evidence="1" id="KW-0472">Membrane</keyword>
<name>A0A2D0NH78_FLAN2</name>
<keyword evidence="1" id="KW-1133">Transmembrane helix</keyword>
<dbReference type="RefSeq" id="WP_099149458.1">
    <property type="nucleotide sequence ID" value="NZ_PDUD01000011.1"/>
</dbReference>
<evidence type="ECO:0000313" key="3">
    <source>
        <dbReference type="Proteomes" id="UP000223913"/>
    </source>
</evidence>
<protein>
    <recommendedName>
        <fullName evidence="4">DUF5362 domain-containing protein</fullName>
    </recommendedName>
</protein>
<sequence length="155" mass="17536">MEEQIIDDASYDLTLSDQMRNYIKETAKWAQFIAIMAFIGLGFMALGAFFIGAVFSMMTMQMGYGMSGGLVTVIYLALLLLIFFPVFYLYRFSSKTQIALRIGSDAQLTDAFQNLKSHYKFVGILIIASFALNILMFIISLFFPYMFMGENMGGF</sequence>
<dbReference type="AlphaFoldDB" id="A0A2D0NH78"/>
<gene>
    <name evidence="2" type="ORF">CRP01_07800</name>
</gene>
<dbReference type="Proteomes" id="UP000223913">
    <property type="component" value="Unassembled WGS sequence"/>
</dbReference>
<feature type="transmembrane region" description="Helical" evidence="1">
    <location>
        <begin position="121"/>
        <end position="147"/>
    </location>
</feature>